<feature type="domain" description="Ricin B lectin" evidence="7">
    <location>
        <begin position="432"/>
        <end position="548"/>
    </location>
</feature>
<dbReference type="EMBL" id="UYJE01003332">
    <property type="protein sequence ID" value="VDI18380.1"/>
    <property type="molecule type" value="Genomic_DNA"/>
</dbReference>
<sequence>MFNEYQTGGYPSASDLSKFEILKSIELRLKKLQKKGKNEYTSNPLIEQYGQNDLTRPGENGTPVIFSEKDKNAVAKIMNAYRVNILASDKTPLNRMVPDSRMKSCQNIKYEDDLPTASIIIPFHDEWPSILKRTIYSIVNRTPRHLLREIILVDDKSTFKALNVPLGRYVKEMFPKGLVKIIRNPTRQGLIISRMNGWRNSTGEVTVFFDSHMEVNIDWLQPLLSAIKKDRQTIAMGNLDYIQADTFEYQFYRRDHIVRYVFDWRLYFWESRFRPDQYGPTAEAKRPGAVMVGPAMAVDSKYFSEIGAYDEGMKIWGGENLELPWRVWMCGGEMVHMPCSKVGHIARPQPYSFPSGRRLTEMYNYKRAVDVWMDPEYKKFVYDFFPEMKNMDVGDLSERLTLKEKLKCKNFTWYLKNVRPELLVYDKNVFAWGSAKNMKYNTCLDNNGYLLTYEENFYSKNCTGQLRKQGFSWTRDRLLRTTLHCVALTKLAEITRPKLVCCIIGPKQTWEHKKNHYIKHEQSGLCLDQDAHGLIMRKCSTQIESQNWTFTHYNI</sequence>
<accession>A0A8B6DFP6</accession>
<keyword evidence="5" id="KW-0464">Manganese</keyword>
<dbReference type="UniPathway" id="UPA00378"/>
<reference evidence="8" key="1">
    <citation type="submission" date="2018-11" db="EMBL/GenBank/DDBJ databases">
        <authorList>
            <person name="Alioto T."/>
            <person name="Alioto T."/>
        </authorList>
    </citation>
    <scope>NUCLEOTIDE SEQUENCE</scope>
</reference>
<keyword evidence="4 5" id="KW-1015">Disulfide bond</keyword>
<comment type="pathway">
    <text evidence="5">Protein modification; protein glycosylation.</text>
</comment>
<proteinExistence type="inferred from homology"/>
<dbReference type="Proteomes" id="UP000596742">
    <property type="component" value="Unassembled WGS sequence"/>
</dbReference>
<dbReference type="GO" id="GO:0000139">
    <property type="term" value="C:Golgi membrane"/>
    <property type="evidence" value="ECO:0007669"/>
    <property type="project" value="UniProtKB-SubCell"/>
</dbReference>
<dbReference type="PANTHER" id="PTHR11675:SF43">
    <property type="entry name" value="POLYPEPTIDE N-ACETYLGALACTOSAMINYLTRANSFERASE 1"/>
    <property type="match status" value="1"/>
</dbReference>
<dbReference type="SUPFAM" id="SSF53448">
    <property type="entry name" value="Nucleotide-diphospho-sugar transferases"/>
    <property type="match status" value="1"/>
</dbReference>
<keyword evidence="2 5" id="KW-0430">Lectin</keyword>
<keyword evidence="5 8" id="KW-0328">Glycosyltransferase</keyword>
<gene>
    <name evidence="8" type="ORF">MGAL_10B060101</name>
</gene>
<dbReference type="PANTHER" id="PTHR11675">
    <property type="entry name" value="N-ACETYLGALACTOSAMINYLTRANSFERASE"/>
    <property type="match status" value="1"/>
</dbReference>
<evidence type="ECO:0000256" key="3">
    <source>
        <dbReference type="ARBA" id="ARBA00023034"/>
    </source>
</evidence>
<dbReference type="AlphaFoldDB" id="A0A8B6DFP6"/>
<comment type="caution">
    <text evidence="8">The sequence shown here is derived from an EMBL/GenBank/DDBJ whole genome shotgun (WGS) entry which is preliminary data.</text>
</comment>
<dbReference type="Gene3D" id="2.80.10.50">
    <property type="match status" value="1"/>
</dbReference>
<evidence type="ECO:0000256" key="1">
    <source>
        <dbReference type="ARBA" id="ARBA00004323"/>
    </source>
</evidence>
<evidence type="ECO:0000313" key="9">
    <source>
        <dbReference type="Proteomes" id="UP000596742"/>
    </source>
</evidence>
<evidence type="ECO:0000313" key="8">
    <source>
        <dbReference type="EMBL" id="VDI18380.1"/>
    </source>
</evidence>
<organism evidence="8 9">
    <name type="scientific">Mytilus galloprovincialis</name>
    <name type="common">Mediterranean mussel</name>
    <dbReference type="NCBI Taxonomy" id="29158"/>
    <lineage>
        <taxon>Eukaryota</taxon>
        <taxon>Metazoa</taxon>
        <taxon>Spiralia</taxon>
        <taxon>Lophotrochozoa</taxon>
        <taxon>Mollusca</taxon>
        <taxon>Bivalvia</taxon>
        <taxon>Autobranchia</taxon>
        <taxon>Pteriomorphia</taxon>
        <taxon>Mytilida</taxon>
        <taxon>Mytiloidea</taxon>
        <taxon>Mytilidae</taxon>
        <taxon>Mytilinae</taxon>
        <taxon>Mytilus</taxon>
    </lineage>
</organism>
<dbReference type="PROSITE" id="PS50231">
    <property type="entry name" value="RICIN_B_LECTIN"/>
    <property type="match status" value="1"/>
</dbReference>
<dbReference type="Pfam" id="PF00535">
    <property type="entry name" value="Glycos_transf_2"/>
    <property type="match status" value="1"/>
</dbReference>
<comment type="subcellular location">
    <subcellularLocation>
        <location evidence="1 5">Golgi apparatus membrane</location>
        <topology evidence="1 5">Single-pass type II membrane protein</topology>
    </subcellularLocation>
</comment>
<evidence type="ECO:0000256" key="2">
    <source>
        <dbReference type="ARBA" id="ARBA00022734"/>
    </source>
</evidence>
<comment type="similarity">
    <text evidence="5">Belongs to the glycosyltransferase 2 family. GalNAc-T subfamily.</text>
</comment>
<dbReference type="InterPro" id="IPR029044">
    <property type="entry name" value="Nucleotide-diphossugar_trans"/>
</dbReference>
<evidence type="ECO:0000256" key="5">
    <source>
        <dbReference type="RuleBase" id="RU361242"/>
    </source>
</evidence>
<comment type="cofactor">
    <cofactor evidence="5">
        <name>Mn(2+)</name>
        <dbReference type="ChEBI" id="CHEBI:29035"/>
    </cofactor>
</comment>
<name>A0A8B6DFP6_MYTGA</name>
<dbReference type="GO" id="GO:0004653">
    <property type="term" value="F:polypeptide N-acetylgalactosaminyltransferase activity"/>
    <property type="evidence" value="ECO:0007669"/>
    <property type="project" value="TreeGrafter"/>
</dbReference>
<evidence type="ECO:0000259" key="6">
    <source>
        <dbReference type="Pfam" id="PF00535"/>
    </source>
</evidence>
<dbReference type="GO" id="GO:0006493">
    <property type="term" value="P:protein O-linked glycosylation"/>
    <property type="evidence" value="ECO:0007669"/>
    <property type="project" value="TreeGrafter"/>
</dbReference>
<dbReference type="InterPro" id="IPR001173">
    <property type="entry name" value="Glyco_trans_2-like"/>
</dbReference>
<dbReference type="GO" id="GO:0030246">
    <property type="term" value="F:carbohydrate binding"/>
    <property type="evidence" value="ECO:0007669"/>
    <property type="project" value="UniProtKB-KW"/>
</dbReference>
<dbReference type="OrthoDB" id="6119243at2759"/>
<dbReference type="InterPro" id="IPR000772">
    <property type="entry name" value="Ricin_B_lectin"/>
</dbReference>
<dbReference type="Pfam" id="PF00652">
    <property type="entry name" value="Ricin_B_lectin"/>
    <property type="match status" value="1"/>
</dbReference>
<keyword evidence="9" id="KW-1185">Reference proteome</keyword>
<dbReference type="SUPFAM" id="SSF50370">
    <property type="entry name" value="Ricin B-like lectins"/>
    <property type="match status" value="1"/>
</dbReference>
<protein>
    <recommendedName>
        <fullName evidence="5">Polypeptide N-acetylgalactosaminyltransferase</fullName>
        <ecNumber evidence="5">2.4.1.-</ecNumber>
    </recommendedName>
    <alternativeName>
        <fullName evidence="5">Protein-UDP acetylgalactosaminyltransferase</fullName>
    </alternativeName>
</protein>
<keyword evidence="3 5" id="KW-0333">Golgi apparatus</keyword>
<evidence type="ECO:0000259" key="7">
    <source>
        <dbReference type="Pfam" id="PF00652"/>
    </source>
</evidence>
<dbReference type="Gene3D" id="3.90.550.10">
    <property type="entry name" value="Spore Coat Polysaccharide Biosynthesis Protein SpsA, Chain A"/>
    <property type="match status" value="1"/>
</dbReference>
<dbReference type="EC" id="2.4.1.-" evidence="5"/>
<keyword evidence="5 8" id="KW-0808">Transferase</keyword>
<evidence type="ECO:0000256" key="4">
    <source>
        <dbReference type="ARBA" id="ARBA00023157"/>
    </source>
</evidence>
<feature type="domain" description="Glycosyltransferase 2-like" evidence="6">
    <location>
        <begin position="118"/>
        <end position="273"/>
    </location>
</feature>
<dbReference type="InterPro" id="IPR035992">
    <property type="entry name" value="Ricin_B-like_lectins"/>
</dbReference>